<accession>A0ABV2DKA3</accession>
<protein>
    <submittedName>
        <fullName evidence="1">Uncharacterized protein</fullName>
    </submittedName>
</protein>
<sequence length="96" mass="11311">MIALSGLGLLARPEMDRSFLLSIPFSFLIWYYQFEVDVKRFLELGHHANQRKSCSIALFSFNFLTDRYREALPWPPHCSYRQVPAWKSGRKSGRTR</sequence>
<organism evidence="1 2">
    <name type="scientific">Mesorhizobium shangrilense</name>
    <dbReference type="NCBI Taxonomy" id="460060"/>
    <lineage>
        <taxon>Bacteria</taxon>
        <taxon>Pseudomonadati</taxon>
        <taxon>Pseudomonadota</taxon>
        <taxon>Alphaproteobacteria</taxon>
        <taxon>Hyphomicrobiales</taxon>
        <taxon>Phyllobacteriaceae</taxon>
        <taxon>Mesorhizobium</taxon>
    </lineage>
</organism>
<dbReference type="EMBL" id="JBEWSZ010000002">
    <property type="protein sequence ID" value="MET2830183.1"/>
    <property type="molecule type" value="Genomic_DNA"/>
</dbReference>
<dbReference type="Proteomes" id="UP001548832">
    <property type="component" value="Unassembled WGS sequence"/>
</dbReference>
<gene>
    <name evidence="1" type="ORF">ABVQ20_24695</name>
</gene>
<proteinExistence type="predicted"/>
<keyword evidence="2" id="KW-1185">Reference proteome</keyword>
<dbReference type="RefSeq" id="WP_354462283.1">
    <property type="nucleotide sequence ID" value="NZ_JBEWSZ010000002.1"/>
</dbReference>
<comment type="caution">
    <text evidence="1">The sequence shown here is derived from an EMBL/GenBank/DDBJ whole genome shotgun (WGS) entry which is preliminary data.</text>
</comment>
<evidence type="ECO:0000313" key="1">
    <source>
        <dbReference type="EMBL" id="MET2830183.1"/>
    </source>
</evidence>
<name>A0ABV2DKA3_9HYPH</name>
<evidence type="ECO:0000313" key="2">
    <source>
        <dbReference type="Proteomes" id="UP001548832"/>
    </source>
</evidence>
<reference evidence="1 2" key="1">
    <citation type="submission" date="2024-06" db="EMBL/GenBank/DDBJ databases">
        <authorList>
            <person name="Kim D.-U."/>
        </authorList>
    </citation>
    <scope>NUCLEOTIDE SEQUENCE [LARGE SCALE GENOMIC DNA]</scope>
    <source>
        <strain evidence="1 2">KACC15460</strain>
    </source>
</reference>